<dbReference type="Proteomes" id="UP000604381">
    <property type="component" value="Unassembled WGS sequence"/>
</dbReference>
<feature type="compositionally biased region" description="Basic residues" evidence="1">
    <location>
        <begin position="76"/>
        <end position="96"/>
    </location>
</feature>
<evidence type="ECO:0000313" key="2">
    <source>
        <dbReference type="EMBL" id="MBF2734707.1"/>
    </source>
</evidence>
<gene>
    <name evidence="2" type="ORF">ISN26_01190</name>
</gene>
<sequence>MSKKFGIGKSSIMALFVARRCISSSKRKADGMDCRHCRDDDAADRKPVNQASIARPRADFRRGGNRYQPGQEALSRRSRACCRKRKNRTPKTKKSGRLQSSVDLDHHRQRASCEDKTERMDANRPFAAKVEAKSRCAVRATDKDIA</sequence>
<evidence type="ECO:0000256" key="1">
    <source>
        <dbReference type="SAM" id="MobiDB-lite"/>
    </source>
</evidence>
<comment type="caution">
    <text evidence="2">The sequence shown here is derived from an EMBL/GenBank/DDBJ whole genome shotgun (WGS) entry which is preliminary data.</text>
</comment>
<feature type="compositionally biased region" description="Basic and acidic residues" evidence="1">
    <location>
        <begin position="103"/>
        <end position="120"/>
    </location>
</feature>
<feature type="compositionally biased region" description="Basic and acidic residues" evidence="1">
    <location>
        <begin position="27"/>
        <end position="47"/>
    </location>
</feature>
<name>A0A930XW45_9GAMM</name>
<organism evidence="2 3">
    <name type="scientific">Candidatus Amphirhobacter heronislandensis</name>
    <dbReference type="NCBI Taxonomy" id="1732024"/>
    <lineage>
        <taxon>Bacteria</taxon>
        <taxon>Pseudomonadati</taxon>
        <taxon>Pseudomonadota</taxon>
        <taxon>Gammaproteobacteria</taxon>
        <taxon>Candidatus Tethybacterales</taxon>
        <taxon>Candidatus Tethybacteraceae</taxon>
        <taxon>Candidatus Amphirhobacter</taxon>
    </lineage>
</organism>
<dbReference type="EMBL" id="JADHEI010000020">
    <property type="protein sequence ID" value="MBF2734707.1"/>
    <property type="molecule type" value="Genomic_DNA"/>
</dbReference>
<proteinExistence type="predicted"/>
<reference evidence="2" key="1">
    <citation type="submission" date="2020-10" db="EMBL/GenBank/DDBJ databases">
        <title>An improved Amphimedon queenslandica hologenome assembly reveals how three proteobacterial symbionts can extend the metabolic phenotypic of their marine sponge host.</title>
        <authorList>
            <person name="Degnan B."/>
            <person name="Degnan S."/>
            <person name="Xiang X."/>
        </authorList>
    </citation>
    <scope>NUCLEOTIDE SEQUENCE</scope>
    <source>
        <strain evidence="2">AqS2</strain>
    </source>
</reference>
<feature type="region of interest" description="Disordered" evidence="1">
    <location>
        <begin position="25"/>
        <end position="120"/>
    </location>
</feature>
<protein>
    <submittedName>
        <fullName evidence="2">Uncharacterized protein</fullName>
    </submittedName>
</protein>
<dbReference type="AlphaFoldDB" id="A0A930XW45"/>
<accession>A0A930XW45</accession>
<keyword evidence="3" id="KW-1185">Reference proteome</keyword>
<evidence type="ECO:0000313" key="3">
    <source>
        <dbReference type="Proteomes" id="UP000604381"/>
    </source>
</evidence>